<dbReference type="EC" id="2.7.1.2" evidence="2"/>
<keyword evidence="10" id="KW-1185">Reference proteome</keyword>
<dbReference type="PROSITE" id="PS01125">
    <property type="entry name" value="ROK"/>
    <property type="match status" value="1"/>
</dbReference>
<reference evidence="9 10" key="1">
    <citation type="journal article" date="2015" name="Genome Announc.">
        <title>Expanding the biotechnology potential of lactobacilli through comparative genomics of 213 strains and associated genera.</title>
        <authorList>
            <person name="Sun Z."/>
            <person name="Harris H.M."/>
            <person name="McCann A."/>
            <person name="Guo C."/>
            <person name="Argimon S."/>
            <person name="Zhang W."/>
            <person name="Yang X."/>
            <person name="Jeffery I.B."/>
            <person name="Cooney J.C."/>
            <person name="Kagawa T.F."/>
            <person name="Liu W."/>
            <person name="Song Y."/>
            <person name="Salvetti E."/>
            <person name="Wrobel A."/>
            <person name="Rasinkangas P."/>
            <person name="Parkhill J."/>
            <person name="Rea M.C."/>
            <person name="O'Sullivan O."/>
            <person name="Ritari J."/>
            <person name="Douillard F.P."/>
            <person name="Paul Ross R."/>
            <person name="Yang R."/>
            <person name="Briner A.E."/>
            <person name="Felis G.E."/>
            <person name="de Vos W.M."/>
            <person name="Barrangou R."/>
            <person name="Klaenhammer T.R."/>
            <person name="Caufield P.W."/>
            <person name="Cui Y."/>
            <person name="Zhang H."/>
            <person name="O'Toole P.W."/>
        </authorList>
    </citation>
    <scope>NUCLEOTIDE SEQUENCE [LARGE SCALE GENOMIC DNA]</scope>
    <source>
        <strain evidence="9 10">DSM 15814</strain>
    </source>
</reference>
<dbReference type="AlphaFoldDB" id="A0A0R1RJY7"/>
<dbReference type="GO" id="GO:0005524">
    <property type="term" value="F:ATP binding"/>
    <property type="evidence" value="ECO:0007669"/>
    <property type="project" value="UniProtKB-KW"/>
</dbReference>
<dbReference type="GO" id="GO:0005737">
    <property type="term" value="C:cytoplasm"/>
    <property type="evidence" value="ECO:0007669"/>
    <property type="project" value="InterPro"/>
</dbReference>
<evidence type="ECO:0000256" key="2">
    <source>
        <dbReference type="ARBA" id="ARBA00012323"/>
    </source>
</evidence>
<proteinExistence type="inferred from homology"/>
<comment type="caution">
    <text evidence="9">The sequence shown here is derived from an EMBL/GenBank/DDBJ whole genome shotgun (WGS) entry which is preliminary data.</text>
</comment>
<evidence type="ECO:0000313" key="10">
    <source>
        <dbReference type="Proteomes" id="UP000051999"/>
    </source>
</evidence>
<dbReference type="PATRIC" id="fig|1114972.6.peg.1738"/>
<name>A0A0R1RJY7_9LACO</name>
<keyword evidence="6 9" id="KW-0418">Kinase</keyword>
<dbReference type="SUPFAM" id="SSF53067">
    <property type="entry name" value="Actin-like ATPase domain"/>
    <property type="match status" value="1"/>
</dbReference>
<protein>
    <recommendedName>
        <fullName evidence="3">Glucokinase</fullName>
        <ecNumber evidence="2">2.7.1.2</ecNumber>
    </recommendedName>
    <alternativeName>
        <fullName evidence="8">Glucose kinase</fullName>
    </alternativeName>
</protein>
<gene>
    <name evidence="9" type="ORF">FD35_GL001711</name>
</gene>
<keyword evidence="4" id="KW-0808">Transferase</keyword>
<accession>A0A0R1RJY7</accession>
<dbReference type="OrthoDB" id="9810372at2"/>
<keyword evidence="5" id="KW-0547">Nucleotide-binding</keyword>
<comment type="similarity">
    <text evidence="1">Belongs to the ROK (NagC/XylR) family.</text>
</comment>
<evidence type="ECO:0000256" key="4">
    <source>
        <dbReference type="ARBA" id="ARBA00022679"/>
    </source>
</evidence>
<dbReference type="eggNOG" id="COG1940">
    <property type="taxonomic scope" value="Bacteria"/>
</dbReference>
<dbReference type="Gene3D" id="3.30.420.40">
    <property type="match status" value="2"/>
</dbReference>
<dbReference type="NCBIfam" id="TIGR00744">
    <property type="entry name" value="ROK_glcA_fam"/>
    <property type="match status" value="1"/>
</dbReference>
<evidence type="ECO:0000313" key="9">
    <source>
        <dbReference type="EMBL" id="KRL56617.1"/>
    </source>
</evidence>
<dbReference type="InterPro" id="IPR004654">
    <property type="entry name" value="ROK_glcA"/>
</dbReference>
<dbReference type="RefSeq" id="WP_017262251.1">
    <property type="nucleotide sequence ID" value="NZ_AUAW01000005.1"/>
</dbReference>
<sequence length="342" mass="35662">MAKKKKLIGVDLGGTTIKFAILTLDGDVQQKWSVPTNILDEGSHIIPDIVQSINHHLDLYKMSANDFAGIGMGTPGTVDLANGTVTAAYNLNWKTTQKAKEQIEAGTHMKFALDNDANVAALGERWKGAGNNEPDVDFITLGTGVGGGIIASGRLQHGVNGAGGEVGHVTVQPGGYLCTCGKHGCLETYASATGVVHLAHDFAEEYSGNSKLKKMVDNGDEITSKIVFDLAKQGDFLANEVTNKVGQYLGLAVANMANVLNPSYVVIGGGVSAAGQFLLDLVDKTFQQEAFSTVRASTTLKLAKLGNDAGVIGASSLALRFVDDADLSEAAKVANVAATVAE</sequence>
<dbReference type="GO" id="GO:0006096">
    <property type="term" value="P:glycolytic process"/>
    <property type="evidence" value="ECO:0007669"/>
    <property type="project" value="InterPro"/>
</dbReference>
<dbReference type="InterPro" id="IPR049874">
    <property type="entry name" value="ROK_cs"/>
</dbReference>
<evidence type="ECO:0000256" key="8">
    <source>
        <dbReference type="ARBA" id="ARBA00032386"/>
    </source>
</evidence>
<dbReference type="GO" id="GO:0004340">
    <property type="term" value="F:glucokinase activity"/>
    <property type="evidence" value="ECO:0007669"/>
    <property type="project" value="UniProtKB-EC"/>
</dbReference>
<dbReference type="InterPro" id="IPR000600">
    <property type="entry name" value="ROK"/>
</dbReference>
<dbReference type="CDD" id="cd24062">
    <property type="entry name" value="ASKHA_NBD_ROK_BsGLK-like"/>
    <property type="match status" value="1"/>
</dbReference>
<dbReference type="InterPro" id="IPR043129">
    <property type="entry name" value="ATPase_NBD"/>
</dbReference>
<evidence type="ECO:0000256" key="3">
    <source>
        <dbReference type="ARBA" id="ARBA00014701"/>
    </source>
</evidence>
<dbReference type="PANTHER" id="PTHR18964:SF149">
    <property type="entry name" value="BIFUNCTIONAL UDP-N-ACETYLGLUCOSAMINE 2-EPIMERASE_N-ACETYLMANNOSAMINE KINASE"/>
    <property type="match status" value="1"/>
</dbReference>
<organism evidence="9 10">
    <name type="scientific">Furfurilactobacillus rossiae DSM 15814</name>
    <dbReference type="NCBI Taxonomy" id="1114972"/>
    <lineage>
        <taxon>Bacteria</taxon>
        <taxon>Bacillati</taxon>
        <taxon>Bacillota</taxon>
        <taxon>Bacilli</taxon>
        <taxon>Lactobacillales</taxon>
        <taxon>Lactobacillaceae</taxon>
        <taxon>Furfurilactobacillus</taxon>
    </lineage>
</organism>
<keyword evidence="7" id="KW-0067">ATP-binding</keyword>
<evidence type="ECO:0000256" key="6">
    <source>
        <dbReference type="ARBA" id="ARBA00022777"/>
    </source>
</evidence>
<dbReference type="PANTHER" id="PTHR18964">
    <property type="entry name" value="ROK (REPRESSOR, ORF, KINASE) FAMILY"/>
    <property type="match status" value="1"/>
</dbReference>
<dbReference type="STRING" id="1114972.FD35_GL001711"/>
<dbReference type="Pfam" id="PF00480">
    <property type="entry name" value="ROK"/>
    <property type="match status" value="1"/>
</dbReference>
<dbReference type="Proteomes" id="UP000051999">
    <property type="component" value="Unassembled WGS sequence"/>
</dbReference>
<evidence type="ECO:0000256" key="7">
    <source>
        <dbReference type="ARBA" id="ARBA00022840"/>
    </source>
</evidence>
<evidence type="ECO:0000256" key="1">
    <source>
        <dbReference type="ARBA" id="ARBA00006479"/>
    </source>
</evidence>
<evidence type="ECO:0000256" key="5">
    <source>
        <dbReference type="ARBA" id="ARBA00022741"/>
    </source>
</evidence>
<dbReference type="EMBL" id="AZFF01000003">
    <property type="protein sequence ID" value="KRL56617.1"/>
    <property type="molecule type" value="Genomic_DNA"/>
</dbReference>